<proteinExistence type="inferred from homology"/>
<evidence type="ECO:0000256" key="7">
    <source>
        <dbReference type="ARBA" id="ARBA00022660"/>
    </source>
</evidence>
<evidence type="ECO:0000256" key="12">
    <source>
        <dbReference type="ARBA" id="ARBA00023136"/>
    </source>
</evidence>
<evidence type="ECO:0000256" key="6">
    <source>
        <dbReference type="ARBA" id="ARBA00022448"/>
    </source>
</evidence>
<comment type="similarity">
    <text evidence="3">Belongs to the complex I NDUFA7 subunit family.</text>
</comment>
<dbReference type="PANTHER" id="PTHR12485:SF1">
    <property type="entry name" value="NADH DEHYDROGENASE [UBIQUINONE] 1 ALPHA SUBCOMPLEX SUBUNIT 7"/>
    <property type="match status" value="1"/>
</dbReference>
<dbReference type="EMBL" id="QCYY01000643">
    <property type="protein sequence ID" value="ROT83702.1"/>
    <property type="molecule type" value="Genomic_DNA"/>
</dbReference>
<dbReference type="STRING" id="6689.A0A423U4V1"/>
<evidence type="ECO:0000256" key="3">
    <source>
        <dbReference type="ARBA" id="ARBA00005482"/>
    </source>
</evidence>
<evidence type="ECO:0000256" key="5">
    <source>
        <dbReference type="ARBA" id="ARBA00016383"/>
    </source>
</evidence>
<evidence type="ECO:0000256" key="8">
    <source>
        <dbReference type="ARBA" id="ARBA00022792"/>
    </source>
</evidence>
<keyword evidence="8" id="KW-0999">Mitochondrion inner membrane</keyword>
<evidence type="ECO:0000256" key="13">
    <source>
        <dbReference type="ARBA" id="ARBA00030360"/>
    </source>
</evidence>
<evidence type="ECO:0000256" key="11">
    <source>
        <dbReference type="ARBA" id="ARBA00023128"/>
    </source>
</evidence>
<protein>
    <recommendedName>
        <fullName evidence="5">NADH dehydrogenase [ubiquinone] 1 alpha subcomplex subunit 7</fullName>
    </recommendedName>
    <alternativeName>
        <fullName evidence="14">Complex I-B14.5a</fullName>
    </alternativeName>
    <alternativeName>
        <fullName evidence="13">NADH-ubiquinone oxidoreductase subunit B14.5a</fullName>
    </alternativeName>
</protein>
<evidence type="ECO:0000256" key="4">
    <source>
        <dbReference type="ARBA" id="ARBA00011533"/>
    </source>
</evidence>
<dbReference type="InterPro" id="IPR009947">
    <property type="entry name" value="NDUA7"/>
</dbReference>
<evidence type="ECO:0000256" key="10">
    <source>
        <dbReference type="ARBA" id="ARBA00022990"/>
    </source>
</evidence>
<keyword evidence="12" id="KW-0472">Membrane</keyword>
<dbReference type="OrthoDB" id="10063829at2759"/>
<organism evidence="16 17">
    <name type="scientific">Penaeus vannamei</name>
    <name type="common">Whiteleg shrimp</name>
    <name type="synonym">Litopenaeus vannamei</name>
    <dbReference type="NCBI Taxonomy" id="6689"/>
    <lineage>
        <taxon>Eukaryota</taxon>
        <taxon>Metazoa</taxon>
        <taxon>Ecdysozoa</taxon>
        <taxon>Arthropoda</taxon>
        <taxon>Crustacea</taxon>
        <taxon>Multicrustacea</taxon>
        <taxon>Malacostraca</taxon>
        <taxon>Eumalacostraca</taxon>
        <taxon>Eucarida</taxon>
        <taxon>Decapoda</taxon>
        <taxon>Dendrobranchiata</taxon>
        <taxon>Penaeoidea</taxon>
        <taxon>Penaeidae</taxon>
        <taxon>Penaeus</taxon>
    </lineage>
</organism>
<keyword evidence="11" id="KW-0496">Mitochondrion</keyword>
<comment type="subunit">
    <text evidence="4">Complex I is composed of 45 different subunits.</text>
</comment>
<keyword evidence="7" id="KW-0679">Respiratory chain</keyword>
<reference evidence="16 17" key="1">
    <citation type="submission" date="2018-04" db="EMBL/GenBank/DDBJ databases">
        <authorList>
            <person name="Zhang X."/>
            <person name="Yuan J."/>
            <person name="Li F."/>
            <person name="Xiang J."/>
        </authorList>
    </citation>
    <scope>NUCLEOTIDE SEQUENCE [LARGE SCALE GENOMIC DNA]</scope>
    <source>
        <tissue evidence="16">Muscle</tissue>
    </source>
</reference>
<sequence>MKAVFTTQISCGGLFSRRRERERNIMPPKVNPRDVSPFLRSVRKFLLGREHTSALRHPDGMVCRSQPPPNLPPGVSHKLSANYYYTRDGRRDVVPAQTVAVNSSTAPTRLISAGAESEAAVAVAVKTPKTPGSNYNYDSGYN</sequence>
<comment type="caution">
    <text evidence="16">The sequence shown here is derived from an EMBL/GenBank/DDBJ whole genome shotgun (WGS) entry which is preliminary data.</text>
</comment>
<dbReference type="GO" id="GO:0006120">
    <property type="term" value="P:mitochondrial electron transport, NADH to ubiquinone"/>
    <property type="evidence" value="ECO:0007669"/>
    <property type="project" value="TreeGrafter"/>
</dbReference>
<dbReference type="Pfam" id="PF07347">
    <property type="entry name" value="CI-B14_5a"/>
    <property type="match status" value="1"/>
</dbReference>
<evidence type="ECO:0000256" key="15">
    <source>
        <dbReference type="SAM" id="MobiDB-lite"/>
    </source>
</evidence>
<evidence type="ECO:0000313" key="17">
    <source>
        <dbReference type="Proteomes" id="UP000283509"/>
    </source>
</evidence>
<comment type="function">
    <text evidence="1">Accessory subunit of the mitochondrial membrane respiratory chain NADH dehydrogenase (Complex I), that is believed not to be involved in catalysis. Complex I functions in the transfer of electrons from NADH to the respiratory chain. The immediate electron acceptor for the enzyme is believed to be ubiquinone.</text>
</comment>
<comment type="subcellular location">
    <subcellularLocation>
        <location evidence="2">Mitochondrion inner membrane</location>
        <topology evidence="2">Peripheral membrane protein</topology>
        <orientation evidence="2">Matrix side</orientation>
    </subcellularLocation>
</comment>
<evidence type="ECO:0000313" key="16">
    <source>
        <dbReference type="EMBL" id="ROT83702.1"/>
    </source>
</evidence>
<dbReference type="AlphaFoldDB" id="A0A423U4V1"/>
<dbReference type="GO" id="GO:0005743">
    <property type="term" value="C:mitochondrial inner membrane"/>
    <property type="evidence" value="ECO:0007669"/>
    <property type="project" value="UniProtKB-SubCell"/>
</dbReference>
<feature type="region of interest" description="Disordered" evidence="15">
    <location>
        <begin position="57"/>
        <end position="76"/>
    </location>
</feature>
<evidence type="ECO:0000256" key="2">
    <source>
        <dbReference type="ARBA" id="ARBA00004443"/>
    </source>
</evidence>
<keyword evidence="6" id="KW-0813">Transport</keyword>
<keyword evidence="9" id="KW-0249">Electron transport</keyword>
<dbReference type="Proteomes" id="UP000283509">
    <property type="component" value="Unassembled WGS sequence"/>
</dbReference>
<keyword evidence="17" id="KW-1185">Reference proteome</keyword>
<gene>
    <name evidence="16" type="ORF">C7M84_023105</name>
</gene>
<dbReference type="PANTHER" id="PTHR12485">
    <property type="entry name" value="NADH-UBIQUINONE OXIDOREDUCTASE SUBUNIT B"/>
    <property type="match status" value="1"/>
</dbReference>
<evidence type="ECO:0000256" key="1">
    <source>
        <dbReference type="ARBA" id="ARBA00003195"/>
    </source>
</evidence>
<reference evidence="16 17" key="2">
    <citation type="submission" date="2019-01" db="EMBL/GenBank/DDBJ databases">
        <title>The decoding of complex shrimp genome reveals the adaptation for benthos swimmer, frequently molting mechanism and breeding impact on genome.</title>
        <authorList>
            <person name="Sun Y."/>
            <person name="Gao Y."/>
            <person name="Yu Y."/>
        </authorList>
    </citation>
    <scope>NUCLEOTIDE SEQUENCE [LARGE SCALE GENOMIC DNA]</scope>
    <source>
        <tissue evidence="16">Muscle</tissue>
    </source>
</reference>
<evidence type="ECO:0000256" key="14">
    <source>
        <dbReference type="ARBA" id="ARBA00033401"/>
    </source>
</evidence>
<accession>A0A423U4V1</accession>
<evidence type="ECO:0000256" key="9">
    <source>
        <dbReference type="ARBA" id="ARBA00022982"/>
    </source>
</evidence>
<name>A0A423U4V1_PENVA</name>
<keyword evidence="10" id="KW-0007">Acetylation</keyword>